<dbReference type="GeneID" id="116328772"/>
<evidence type="ECO:0000256" key="5">
    <source>
        <dbReference type="ARBA" id="ARBA00022859"/>
    </source>
</evidence>
<evidence type="ECO:0000256" key="14">
    <source>
        <dbReference type="SAM" id="SignalP"/>
    </source>
</evidence>
<evidence type="ECO:0000256" key="13">
    <source>
        <dbReference type="SAM" id="Phobius"/>
    </source>
</evidence>
<dbReference type="InterPro" id="IPR003006">
    <property type="entry name" value="Ig/MHC_CS"/>
</dbReference>
<dbReference type="InterPro" id="IPR013783">
    <property type="entry name" value="Ig-like_fold"/>
</dbReference>
<keyword evidence="10" id="KW-0325">Glycoprotein</keyword>
<sequence length="241" mass="26305">MKMKVWVLLLVLSSVPCVSADGLHETSSVSGCSDSDGEDVLILDDEVVWYADFYNQKGVDSLPAFADHPHWKDGMYEQAVVNQQICRYNLKMARTAMKDFPKQRDAPSSVNIYTTLNVEIGVQNTLICHVTGFYPAPVKVTWKKNIKKVVEGTSITVPLSNKDGSFSQTSKLDFVPKGGDVYACIVEHMALTQPITKVYAVEDVEPILGPILGPAIFCGVGVTVGVFGVAAGIFLFIRGKK</sequence>
<reference evidence="16" key="3">
    <citation type="submission" date="2025-09" db="UniProtKB">
        <authorList>
            <consortium name="Ensembl"/>
        </authorList>
    </citation>
    <scope>IDENTIFICATION</scope>
</reference>
<comment type="similarity">
    <text evidence="2">Belongs to the MHC class II family.</text>
</comment>
<dbReference type="GO" id="GO:0042613">
    <property type="term" value="C:MHC class II protein complex"/>
    <property type="evidence" value="ECO:0007669"/>
    <property type="project" value="UniProtKB-KW"/>
</dbReference>
<dbReference type="InterPro" id="IPR003597">
    <property type="entry name" value="Ig_C1-set"/>
</dbReference>
<evidence type="ECO:0000256" key="6">
    <source>
        <dbReference type="ARBA" id="ARBA00022989"/>
    </source>
</evidence>
<reference evidence="17" key="1">
    <citation type="submission" date="2020-03" db="EMBL/GenBank/DDBJ databases">
        <title>Evolution of repeat sequences and sex chromosomes of tilapia species revealed by chromosome-level genomes.</title>
        <authorList>
            <person name="Xu L."/>
            <person name="Tao W."/>
            <person name="Wang D."/>
            <person name="Zhou Q."/>
        </authorList>
    </citation>
    <scope>NUCLEOTIDE SEQUENCE [LARGE SCALE GENOMIC DNA]</scope>
    <source>
        <strain evidence="17">Israel</strain>
    </source>
</reference>
<dbReference type="RefSeq" id="XP_031606501.2">
    <property type="nucleotide sequence ID" value="XM_031750641.2"/>
</dbReference>
<keyword evidence="7" id="KW-1064">Adaptive immunity</keyword>
<dbReference type="Gene3D" id="3.10.320.10">
    <property type="entry name" value="Class II Histocompatibility Antigen, M Beta Chain, Chain B, domain 1"/>
    <property type="match status" value="1"/>
</dbReference>
<dbReference type="GO" id="GO:0002504">
    <property type="term" value="P:antigen processing and presentation of peptide or polysaccharide antigen via MHC class II"/>
    <property type="evidence" value="ECO:0007669"/>
    <property type="project" value="UniProtKB-KW"/>
</dbReference>
<dbReference type="Pfam" id="PF00993">
    <property type="entry name" value="MHC_II_alpha"/>
    <property type="match status" value="1"/>
</dbReference>
<evidence type="ECO:0000256" key="3">
    <source>
        <dbReference type="ARBA" id="ARBA00022692"/>
    </source>
</evidence>
<accession>A0AAZ1XGT0</accession>
<dbReference type="SMART" id="SM00920">
    <property type="entry name" value="MHC_II_alpha"/>
    <property type="match status" value="1"/>
</dbReference>
<feature type="domain" description="Ig-like" evidence="15">
    <location>
        <begin position="107"/>
        <end position="196"/>
    </location>
</feature>
<dbReference type="PANTHER" id="PTHR19944">
    <property type="entry name" value="MHC CLASS II-RELATED"/>
    <property type="match status" value="1"/>
</dbReference>
<organism evidence="16 17">
    <name type="scientific">Oreochromis aureus</name>
    <name type="common">Israeli tilapia</name>
    <name type="synonym">Chromis aureus</name>
    <dbReference type="NCBI Taxonomy" id="47969"/>
    <lineage>
        <taxon>Eukaryota</taxon>
        <taxon>Metazoa</taxon>
        <taxon>Chordata</taxon>
        <taxon>Craniata</taxon>
        <taxon>Vertebrata</taxon>
        <taxon>Euteleostomi</taxon>
        <taxon>Actinopterygii</taxon>
        <taxon>Neopterygii</taxon>
        <taxon>Teleostei</taxon>
        <taxon>Neoteleostei</taxon>
        <taxon>Acanthomorphata</taxon>
        <taxon>Ovalentaria</taxon>
        <taxon>Cichlomorphae</taxon>
        <taxon>Cichliformes</taxon>
        <taxon>Cichlidae</taxon>
        <taxon>African cichlids</taxon>
        <taxon>Pseudocrenilabrinae</taxon>
        <taxon>Oreochromini</taxon>
        <taxon>Oreochromis</taxon>
    </lineage>
</organism>
<feature type="chain" id="PRO_5044313384" description="Ig-like domain-containing protein" evidence="14">
    <location>
        <begin position="21"/>
        <end position="241"/>
    </location>
</feature>
<dbReference type="InterPro" id="IPR001003">
    <property type="entry name" value="MHC_II_a_N"/>
</dbReference>
<keyword evidence="6 13" id="KW-1133">Transmembrane helix</keyword>
<evidence type="ECO:0000256" key="10">
    <source>
        <dbReference type="ARBA" id="ARBA00023180"/>
    </source>
</evidence>
<evidence type="ECO:0000259" key="15">
    <source>
        <dbReference type="PROSITE" id="PS50835"/>
    </source>
</evidence>
<dbReference type="PROSITE" id="PS50835">
    <property type="entry name" value="IG_LIKE"/>
    <property type="match status" value="1"/>
</dbReference>
<evidence type="ECO:0000256" key="12">
    <source>
        <dbReference type="ARBA" id="ARBA00023319"/>
    </source>
</evidence>
<dbReference type="Ensembl" id="ENSOABT00000081913.1">
    <property type="protein sequence ID" value="ENSOABP00000066859.1"/>
    <property type="gene ID" value="ENSOABG00000030590.1"/>
</dbReference>
<gene>
    <name evidence="16" type="primary">LOC116328772</name>
</gene>
<dbReference type="Proteomes" id="UP000472276">
    <property type="component" value="Unassembled WGS sequence"/>
</dbReference>
<dbReference type="Gene3D" id="2.60.40.10">
    <property type="entry name" value="Immunoglobulins"/>
    <property type="match status" value="1"/>
</dbReference>
<evidence type="ECO:0000313" key="17">
    <source>
        <dbReference type="Proteomes" id="UP000472276"/>
    </source>
</evidence>
<dbReference type="Pfam" id="PF07654">
    <property type="entry name" value="C1-set"/>
    <property type="match status" value="1"/>
</dbReference>
<dbReference type="PROSITE" id="PS00290">
    <property type="entry name" value="IG_MHC"/>
    <property type="match status" value="1"/>
</dbReference>
<evidence type="ECO:0000256" key="7">
    <source>
        <dbReference type="ARBA" id="ARBA00023130"/>
    </source>
</evidence>
<dbReference type="InterPro" id="IPR050160">
    <property type="entry name" value="MHC/Immunoglobulin"/>
</dbReference>
<keyword evidence="17" id="KW-1185">Reference proteome</keyword>
<keyword evidence="5" id="KW-0391">Immunity</keyword>
<dbReference type="InterPro" id="IPR014745">
    <property type="entry name" value="MHC_II_a/b_N"/>
</dbReference>
<name>A0AAZ1XGT0_OREAU</name>
<evidence type="ECO:0000256" key="11">
    <source>
        <dbReference type="ARBA" id="ARBA00023182"/>
    </source>
</evidence>
<dbReference type="SMART" id="SM00407">
    <property type="entry name" value="IGc1"/>
    <property type="match status" value="1"/>
</dbReference>
<evidence type="ECO:0000313" key="16">
    <source>
        <dbReference type="Ensembl" id="ENSOABP00000066859.1"/>
    </source>
</evidence>
<dbReference type="InterPro" id="IPR036179">
    <property type="entry name" value="Ig-like_dom_sf"/>
</dbReference>
<feature type="transmembrane region" description="Helical" evidence="13">
    <location>
        <begin position="211"/>
        <end position="237"/>
    </location>
</feature>
<dbReference type="SUPFAM" id="SSF54452">
    <property type="entry name" value="MHC antigen-recognition domain"/>
    <property type="match status" value="1"/>
</dbReference>
<keyword evidence="4 14" id="KW-0732">Signal</keyword>
<dbReference type="GO" id="GO:0002250">
    <property type="term" value="P:adaptive immune response"/>
    <property type="evidence" value="ECO:0007669"/>
    <property type="project" value="UniProtKB-KW"/>
</dbReference>
<keyword evidence="3 13" id="KW-0812">Transmembrane</keyword>
<evidence type="ECO:0000256" key="2">
    <source>
        <dbReference type="ARBA" id="ARBA00007394"/>
    </source>
</evidence>
<keyword evidence="12" id="KW-0393">Immunoglobulin domain</keyword>
<evidence type="ECO:0000256" key="9">
    <source>
        <dbReference type="ARBA" id="ARBA00023157"/>
    </source>
</evidence>
<dbReference type="SUPFAM" id="SSF48726">
    <property type="entry name" value="Immunoglobulin"/>
    <property type="match status" value="1"/>
</dbReference>
<keyword evidence="8 13" id="KW-0472">Membrane</keyword>
<reference evidence="16" key="2">
    <citation type="submission" date="2025-08" db="UniProtKB">
        <authorList>
            <consortium name="Ensembl"/>
        </authorList>
    </citation>
    <scope>IDENTIFICATION</scope>
</reference>
<keyword evidence="11" id="KW-0491">MHC II</keyword>
<evidence type="ECO:0000256" key="4">
    <source>
        <dbReference type="ARBA" id="ARBA00022729"/>
    </source>
</evidence>
<proteinExistence type="inferred from homology"/>
<dbReference type="KEGG" id="oau:116328772"/>
<dbReference type="PANTHER" id="PTHR19944:SF86">
    <property type="entry name" value="HLA CLASS II HISTOCOMPATIBILITY ANTIGEN, DR ALPHA CHAIN"/>
    <property type="match status" value="1"/>
</dbReference>
<dbReference type="InterPro" id="IPR011162">
    <property type="entry name" value="MHC_I/II-like_Ag-recog"/>
</dbReference>
<keyword evidence="9" id="KW-1015">Disulfide bond</keyword>
<comment type="subcellular location">
    <subcellularLocation>
        <location evidence="1">Membrane</location>
        <topology evidence="1">Single-pass type I membrane protein</topology>
    </subcellularLocation>
</comment>
<evidence type="ECO:0000256" key="8">
    <source>
        <dbReference type="ARBA" id="ARBA00023136"/>
    </source>
</evidence>
<dbReference type="AlphaFoldDB" id="A0AAZ1XGT0"/>
<protein>
    <recommendedName>
        <fullName evidence="15">Ig-like domain-containing protein</fullName>
    </recommendedName>
</protein>
<evidence type="ECO:0000256" key="1">
    <source>
        <dbReference type="ARBA" id="ARBA00004479"/>
    </source>
</evidence>
<dbReference type="InterPro" id="IPR007110">
    <property type="entry name" value="Ig-like_dom"/>
</dbReference>
<feature type="signal peptide" evidence="14">
    <location>
        <begin position="1"/>
        <end position="20"/>
    </location>
</feature>